<evidence type="ECO:0000259" key="2">
    <source>
        <dbReference type="Pfam" id="PF05569"/>
    </source>
</evidence>
<feature type="domain" description="Peptidase M56" evidence="2">
    <location>
        <begin position="16"/>
        <end position="262"/>
    </location>
</feature>
<dbReference type="InterPro" id="IPR052173">
    <property type="entry name" value="Beta-lactam_resp_regulator"/>
</dbReference>
<keyword evidence="1" id="KW-0472">Membrane</keyword>
<feature type="transmembrane region" description="Helical" evidence="1">
    <location>
        <begin position="271"/>
        <end position="291"/>
    </location>
</feature>
<feature type="transmembrane region" description="Helical" evidence="1">
    <location>
        <begin position="37"/>
        <end position="58"/>
    </location>
</feature>
<gene>
    <name evidence="3" type="ORF">OU798_14235</name>
</gene>
<dbReference type="AlphaFoldDB" id="A0A9X3F730"/>
<dbReference type="PANTHER" id="PTHR34978">
    <property type="entry name" value="POSSIBLE SENSOR-TRANSDUCER PROTEIN BLAR"/>
    <property type="match status" value="1"/>
</dbReference>
<evidence type="ECO:0000313" key="4">
    <source>
        <dbReference type="Proteomes" id="UP001145087"/>
    </source>
</evidence>
<organism evidence="3 4">
    <name type="scientific">Draconibacterium aestuarii</name>
    <dbReference type="NCBI Taxonomy" id="2998507"/>
    <lineage>
        <taxon>Bacteria</taxon>
        <taxon>Pseudomonadati</taxon>
        <taxon>Bacteroidota</taxon>
        <taxon>Bacteroidia</taxon>
        <taxon>Marinilabiliales</taxon>
        <taxon>Prolixibacteraceae</taxon>
        <taxon>Draconibacterium</taxon>
    </lineage>
</organism>
<name>A0A9X3F730_9BACT</name>
<feature type="transmembrane region" description="Helical" evidence="1">
    <location>
        <begin position="6"/>
        <end position="25"/>
    </location>
</feature>
<accession>A0A9X3F730</accession>
<reference evidence="3" key="1">
    <citation type="submission" date="2022-11" db="EMBL/GenBank/DDBJ databases">
        <title>Marilongibacter aestuarii gen. nov., sp. nov., isolated from tidal flat sediment.</title>
        <authorList>
            <person name="Jiayan W."/>
        </authorList>
    </citation>
    <scope>NUCLEOTIDE SEQUENCE</scope>
    <source>
        <strain evidence="3">Z1-6</strain>
    </source>
</reference>
<dbReference type="NCBIfam" id="TIGR04131">
    <property type="entry name" value="Bac_Flav_CTERM"/>
    <property type="match status" value="1"/>
</dbReference>
<feature type="transmembrane region" description="Helical" evidence="1">
    <location>
        <begin position="104"/>
        <end position="127"/>
    </location>
</feature>
<dbReference type="Pfam" id="PF13585">
    <property type="entry name" value="CHU_C"/>
    <property type="match status" value="1"/>
</dbReference>
<comment type="caution">
    <text evidence="3">The sequence shown here is derived from an EMBL/GenBank/DDBJ whole genome shotgun (WGS) entry which is preliminary data.</text>
</comment>
<dbReference type="RefSeq" id="WP_343333839.1">
    <property type="nucleotide sequence ID" value="NZ_JAPOHD010000027.1"/>
</dbReference>
<dbReference type="Pfam" id="PF05569">
    <property type="entry name" value="Peptidase_M56"/>
    <property type="match status" value="1"/>
</dbReference>
<dbReference type="CDD" id="cd07341">
    <property type="entry name" value="M56_BlaR1_MecR1_like"/>
    <property type="match status" value="1"/>
</dbReference>
<dbReference type="Proteomes" id="UP001145087">
    <property type="component" value="Unassembled WGS sequence"/>
</dbReference>
<protein>
    <submittedName>
        <fullName evidence="3">Gliding motility-associated C-terminal domain-containing protein</fullName>
    </submittedName>
</protein>
<dbReference type="InterPro" id="IPR008756">
    <property type="entry name" value="Peptidase_M56"/>
</dbReference>
<dbReference type="InterPro" id="IPR026341">
    <property type="entry name" value="T9SS_type_B"/>
</dbReference>
<evidence type="ECO:0000313" key="3">
    <source>
        <dbReference type="EMBL" id="MCY1721510.1"/>
    </source>
</evidence>
<dbReference type="PANTHER" id="PTHR34978:SF3">
    <property type="entry name" value="SLR0241 PROTEIN"/>
    <property type="match status" value="1"/>
</dbReference>
<keyword evidence="1" id="KW-1133">Transmembrane helix</keyword>
<proteinExistence type="predicted"/>
<evidence type="ECO:0000256" key="1">
    <source>
        <dbReference type="SAM" id="Phobius"/>
    </source>
</evidence>
<dbReference type="EMBL" id="JAPOHD010000027">
    <property type="protein sequence ID" value="MCY1721510.1"/>
    <property type="molecule type" value="Genomic_DNA"/>
</dbReference>
<keyword evidence="1" id="KW-0812">Transmembrane</keyword>
<keyword evidence="4" id="KW-1185">Reference proteome</keyword>
<sequence>MNPFFAWLIKSSLSLVLLYSLFRLTMRNDRNHTLNRFLLLSILLVSAVIPFLNIRFFYNEISPEPLQTMRELVSVPVQAAPVSVNTVLPVAETREFFINPWLTFYLLVILALISRLVVGVVQVSKIIRKAEKRRLQKIVLAVVKDLIQPFTFLNKVVLSEKDFTENKNIIVAHEHAHIKHLHAIDLVVCELFTVLHFFNPFMWLLRHDLKLIHEYQADEAVLNKGIDAQKYQLLVLEKAVGERRFAMANHFTQKPILKRLKMMAKTKHRSWGGVKLLLFVPLIAVLLQAFARPELITGPDDFIPVKYTEDKSEKWLANWTADNIGKGFYQPDLKDKDAPRNPNNVLVILMNRNDEFLIDGQYHKDNNIKQIVKDYLHGINPYGKKGPDYEVKEIPFVGKMKVAKGIILYQHDLASSKEKVNHTLRSIGEACLEVRKEKAQLLFGKNYFDLDDEKQAAVDMAVPVWFSYESPKGPNPSVWLPFDGKPSDDPKPIEIKVNSNGQVIVANHTFHSYEAFKENVVHWDKELDKFNKGKTSKGFYRTHISFEAEVPHERQEEINLLLYRNNVHVEHINVEAPKQVSLEQDKLSFQQEQKRAQIDRELAKTENQKLKKVIVHLNQNKLNFNGKFCKLENIKTELEKYIEKNPEKKTVELVLHQPAELSEEITEKVKEELNKIDGVEVKVMAVEVMDIKKDSQPKEKTDRVSELFIPNGFSPNDDGIHDFFEIKGIYPQYPNAKLAIFNSQGQKVFEKQNYGNIDVWGKGKEWWDGTSENDKLSAGNYNYVLELDKGKVQKGTVMLALSPPPQVLEVMPENPQYPIPSIRFHEKWVSVNREGCELADLKNVLENLLPTDGTQRKVELVVYSTVSKERVEQIYAELQNVDDIEIIQKDVTPPPPPPLKPITLKKNGTVSFGGKDYSFEEFEQRIMAIEIQHRIVSNKNDIEKYRLRAKVKIETGTKEESIIRFKEIMKKGNFTDISYSII</sequence>